<organism evidence="1 2">
    <name type="scientific">Zostera marina</name>
    <name type="common">Eelgrass</name>
    <dbReference type="NCBI Taxonomy" id="29655"/>
    <lineage>
        <taxon>Eukaryota</taxon>
        <taxon>Viridiplantae</taxon>
        <taxon>Streptophyta</taxon>
        <taxon>Embryophyta</taxon>
        <taxon>Tracheophyta</taxon>
        <taxon>Spermatophyta</taxon>
        <taxon>Magnoliopsida</taxon>
        <taxon>Liliopsida</taxon>
        <taxon>Zosteraceae</taxon>
        <taxon>Zostera</taxon>
    </lineage>
</organism>
<evidence type="ECO:0000313" key="2">
    <source>
        <dbReference type="Proteomes" id="UP000036987"/>
    </source>
</evidence>
<comment type="caution">
    <text evidence="1">The sequence shown here is derived from an EMBL/GenBank/DDBJ whole genome shotgun (WGS) entry which is preliminary data.</text>
</comment>
<proteinExistence type="predicted"/>
<reference evidence="2" key="1">
    <citation type="journal article" date="2016" name="Nature">
        <title>The genome of the seagrass Zostera marina reveals angiosperm adaptation to the sea.</title>
        <authorList>
            <person name="Olsen J.L."/>
            <person name="Rouze P."/>
            <person name="Verhelst B."/>
            <person name="Lin Y.-C."/>
            <person name="Bayer T."/>
            <person name="Collen J."/>
            <person name="Dattolo E."/>
            <person name="De Paoli E."/>
            <person name="Dittami S."/>
            <person name="Maumus F."/>
            <person name="Michel G."/>
            <person name="Kersting A."/>
            <person name="Lauritano C."/>
            <person name="Lohaus R."/>
            <person name="Toepel M."/>
            <person name="Tonon T."/>
            <person name="Vanneste K."/>
            <person name="Amirebrahimi M."/>
            <person name="Brakel J."/>
            <person name="Bostroem C."/>
            <person name="Chovatia M."/>
            <person name="Grimwood J."/>
            <person name="Jenkins J.W."/>
            <person name="Jueterbock A."/>
            <person name="Mraz A."/>
            <person name="Stam W.T."/>
            <person name="Tice H."/>
            <person name="Bornberg-Bauer E."/>
            <person name="Green P.J."/>
            <person name="Pearson G.A."/>
            <person name="Procaccini G."/>
            <person name="Duarte C.M."/>
            <person name="Schmutz J."/>
            <person name="Reusch T.B.H."/>
            <person name="Van de Peer Y."/>
        </authorList>
    </citation>
    <scope>NUCLEOTIDE SEQUENCE [LARGE SCALE GENOMIC DNA]</scope>
    <source>
        <strain evidence="2">cv. Finnish</strain>
    </source>
</reference>
<gene>
    <name evidence="1" type="ORF">ZOSMA_167G00060</name>
</gene>
<evidence type="ECO:0000313" key="1">
    <source>
        <dbReference type="EMBL" id="KMZ72291.1"/>
    </source>
</evidence>
<name>A0A0K9PTJ6_ZOSMR</name>
<dbReference type="EMBL" id="LFYR01000639">
    <property type="protein sequence ID" value="KMZ72291.1"/>
    <property type="molecule type" value="Genomic_DNA"/>
</dbReference>
<sequence>MRPNLEHYSCYVDLLDEVHSSASGGSARSVDRQVRGTVGRIVCERRIGRVKSYVRD</sequence>
<accession>A0A0K9PTJ6</accession>
<dbReference type="AlphaFoldDB" id="A0A0K9PTJ6"/>
<dbReference type="Proteomes" id="UP000036987">
    <property type="component" value="Unassembled WGS sequence"/>
</dbReference>
<keyword evidence="2" id="KW-1185">Reference proteome</keyword>
<protein>
    <submittedName>
        <fullName evidence="1">Uncharacterized protein</fullName>
    </submittedName>
</protein>